<comment type="catalytic activity">
    <reaction evidence="1">
        <text>a CDP-1,2-diacyl-sn-glycerol + L-serine = a 1,2-diacyl-sn-glycero-3-phospho-L-serine + CMP + H(+)</text>
        <dbReference type="Rhea" id="RHEA:16913"/>
        <dbReference type="ChEBI" id="CHEBI:15378"/>
        <dbReference type="ChEBI" id="CHEBI:33384"/>
        <dbReference type="ChEBI" id="CHEBI:57262"/>
        <dbReference type="ChEBI" id="CHEBI:58332"/>
        <dbReference type="ChEBI" id="CHEBI:60377"/>
        <dbReference type="EC" id="2.7.8.8"/>
    </reaction>
</comment>
<evidence type="ECO:0000256" key="12">
    <source>
        <dbReference type="ARBA" id="ARBA00023209"/>
    </source>
</evidence>
<organism evidence="17 18">
    <name type="scientific">Clostridium aciditolerans</name>
    <dbReference type="NCBI Taxonomy" id="339861"/>
    <lineage>
        <taxon>Bacteria</taxon>
        <taxon>Bacillati</taxon>
        <taxon>Bacillota</taxon>
        <taxon>Clostridia</taxon>
        <taxon>Eubacteriales</taxon>
        <taxon>Clostridiaceae</taxon>
        <taxon>Clostridium</taxon>
    </lineage>
</organism>
<dbReference type="PANTHER" id="PTHR14269">
    <property type="entry name" value="CDP-DIACYLGLYCEROL--GLYCEROL-3-PHOSPHATE 3-PHOSPHATIDYLTRANSFERASE-RELATED"/>
    <property type="match status" value="1"/>
</dbReference>
<protein>
    <recommendedName>
        <fullName evidence="5">CDP-diacylglycerol--serine O-phosphatidyltransferase</fullName>
        <ecNumber evidence="4">2.7.8.8</ecNumber>
    </recommendedName>
    <alternativeName>
        <fullName evidence="14">Phosphatidylserine synthase</fullName>
    </alternativeName>
</protein>
<dbReference type="EC" id="2.7.8.8" evidence="4"/>
<evidence type="ECO:0000256" key="4">
    <source>
        <dbReference type="ARBA" id="ARBA00013174"/>
    </source>
</evidence>
<evidence type="ECO:0000256" key="9">
    <source>
        <dbReference type="ARBA" id="ARBA00022989"/>
    </source>
</evidence>
<keyword evidence="13" id="KW-1208">Phospholipid metabolism</keyword>
<dbReference type="InterPro" id="IPR048254">
    <property type="entry name" value="CDP_ALCOHOL_P_TRANSF_CS"/>
</dbReference>
<dbReference type="GO" id="GO:0016020">
    <property type="term" value="C:membrane"/>
    <property type="evidence" value="ECO:0007669"/>
    <property type="project" value="InterPro"/>
</dbReference>
<dbReference type="Pfam" id="PF01066">
    <property type="entry name" value="CDP-OH_P_transf"/>
    <property type="match status" value="1"/>
</dbReference>
<feature type="transmembrane region" description="Helical" evidence="16">
    <location>
        <begin position="7"/>
        <end position="27"/>
    </location>
</feature>
<evidence type="ECO:0000256" key="16">
    <source>
        <dbReference type="SAM" id="Phobius"/>
    </source>
</evidence>
<dbReference type="GO" id="GO:0003882">
    <property type="term" value="F:CDP-diacylglycerol-serine O-phosphatidyltransferase activity"/>
    <property type="evidence" value="ECO:0007669"/>
    <property type="project" value="UniProtKB-EC"/>
</dbReference>
<evidence type="ECO:0000256" key="13">
    <source>
        <dbReference type="ARBA" id="ARBA00023264"/>
    </source>
</evidence>
<keyword evidence="18" id="KW-1185">Reference proteome</keyword>
<keyword evidence="12" id="KW-0594">Phospholipid biosynthesis</keyword>
<keyword evidence="7 15" id="KW-0808">Transferase</keyword>
<evidence type="ECO:0000256" key="1">
    <source>
        <dbReference type="ARBA" id="ARBA00000287"/>
    </source>
</evidence>
<dbReference type="EMBL" id="JAEEGB010000014">
    <property type="protein sequence ID" value="MBI6873506.1"/>
    <property type="molecule type" value="Genomic_DNA"/>
</dbReference>
<evidence type="ECO:0000256" key="5">
    <source>
        <dbReference type="ARBA" id="ARBA00017171"/>
    </source>
</evidence>
<dbReference type="NCBIfam" id="TIGR00473">
    <property type="entry name" value="pssA"/>
    <property type="match status" value="1"/>
</dbReference>
<proteinExistence type="inferred from homology"/>
<evidence type="ECO:0000256" key="7">
    <source>
        <dbReference type="ARBA" id="ARBA00022679"/>
    </source>
</evidence>
<evidence type="ECO:0000313" key="17">
    <source>
        <dbReference type="EMBL" id="MBI6873506.1"/>
    </source>
</evidence>
<sequence length="173" mass="19231">MAKIARSAVPNVFTFANLGCGVMSLMMTFQENYKWAAIFILLACLADRYDGRVARFLNVSSDLGKELDSLADLVSFGVAPSILAFNVYGFSNLGLLGYLLVMLFPIAGAYRLARFNVTQFDGEFFGIPITFAGMFMALYCFITMNYLAPQGVTVIILIALSYLMVCKHRFKKF</sequence>
<evidence type="ECO:0000256" key="15">
    <source>
        <dbReference type="RuleBase" id="RU003750"/>
    </source>
</evidence>
<comment type="subcellular location">
    <subcellularLocation>
        <location evidence="2">Endomembrane system</location>
        <topology evidence="2">Multi-pass membrane protein</topology>
    </subcellularLocation>
</comment>
<evidence type="ECO:0000256" key="6">
    <source>
        <dbReference type="ARBA" id="ARBA00022516"/>
    </source>
</evidence>
<dbReference type="InterPro" id="IPR000462">
    <property type="entry name" value="CDP-OH_P_trans"/>
</dbReference>
<accession>A0A934I1V6</accession>
<dbReference type="InterPro" id="IPR050324">
    <property type="entry name" value="CDP-alcohol_PTase-I"/>
</dbReference>
<gene>
    <name evidence="17" type="primary">pssA</name>
    <name evidence="17" type="ORF">I6U51_12420</name>
</gene>
<dbReference type="GO" id="GO:0008654">
    <property type="term" value="P:phospholipid biosynthetic process"/>
    <property type="evidence" value="ECO:0007669"/>
    <property type="project" value="UniProtKB-KW"/>
</dbReference>
<keyword evidence="10" id="KW-0443">Lipid metabolism</keyword>
<keyword evidence="8 16" id="KW-0812">Transmembrane</keyword>
<keyword evidence="6" id="KW-0444">Lipid biosynthesis</keyword>
<dbReference type="AlphaFoldDB" id="A0A934I1V6"/>
<dbReference type="PANTHER" id="PTHR14269:SF61">
    <property type="entry name" value="CDP-DIACYLGLYCEROL--SERINE O-PHOSPHATIDYLTRANSFERASE"/>
    <property type="match status" value="1"/>
</dbReference>
<dbReference type="Gene3D" id="1.20.120.1760">
    <property type="match status" value="1"/>
</dbReference>
<comment type="similarity">
    <text evidence="3 15">Belongs to the CDP-alcohol phosphatidyltransferase class-I family.</text>
</comment>
<evidence type="ECO:0000256" key="10">
    <source>
        <dbReference type="ARBA" id="ARBA00023098"/>
    </source>
</evidence>
<evidence type="ECO:0000256" key="3">
    <source>
        <dbReference type="ARBA" id="ARBA00010441"/>
    </source>
</evidence>
<name>A0A934I1V6_9CLOT</name>
<comment type="caution">
    <text evidence="17">The sequence shown here is derived from an EMBL/GenBank/DDBJ whole genome shotgun (WGS) entry which is preliminary data.</text>
</comment>
<evidence type="ECO:0000256" key="14">
    <source>
        <dbReference type="ARBA" id="ARBA00032361"/>
    </source>
</evidence>
<evidence type="ECO:0000256" key="8">
    <source>
        <dbReference type="ARBA" id="ARBA00022692"/>
    </source>
</evidence>
<keyword evidence="11 16" id="KW-0472">Membrane</keyword>
<evidence type="ECO:0000256" key="2">
    <source>
        <dbReference type="ARBA" id="ARBA00004127"/>
    </source>
</evidence>
<dbReference type="PROSITE" id="PS00379">
    <property type="entry name" value="CDP_ALCOHOL_P_TRANSF"/>
    <property type="match status" value="1"/>
</dbReference>
<dbReference type="InterPro" id="IPR043130">
    <property type="entry name" value="CDP-OH_PTrfase_TM_dom"/>
</dbReference>
<dbReference type="InterPro" id="IPR004533">
    <property type="entry name" value="CDP-diaglyc--ser_O-PTrfase"/>
</dbReference>
<feature type="transmembrane region" description="Helical" evidence="16">
    <location>
        <begin position="124"/>
        <end position="142"/>
    </location>
</feature>
<dbReference type="Proteomes" id="UP000622687">
    <property type="component" value="Unassembled WGS sequence"/>
</dbReference>
<keyword evidence="9 16" id="KW-1133">Transmembrane helix</keyword>
<feature type="transmembrane region" description="Helical" evidence="16">
    <location>
        <begin position="148"/>
        <end position="165"/>
    </location>
</feature>
<dbReference type="RefSeq" id="WP_211142938.1">
    <property type="nucleotide sequence ID" value="NZ_JAEEGB010000014.1"/>
</dbReference>
<evidence type="ECO:0000256" key="11">
    <source>
        <dbReference type="ARBA" id="ARBA00023136"/>
    </source>
</evidence>
<evidence type="ECO:0000313" key="18">
    <source>
        <dbReference type="Proteomes" id="UP000622687"/>
    </source>
</evidence>
<reference evidence="17" key="1">
    <citation type="submission" date="2020-12" db="EMBL/GenBank/DDBJ databases">
        <title>Clostridium thailandense sp. nov., a novel acetogenic bacterium isolated from peat land soil in Thailand.</title>
        <authorList>
            <person name="Chaikitkaew S."/>
            <person name="Birkeland N.K."/>
        </authorList>
    </citation>
    <scope>NUCLEOTIDE SEQUENCE</scope>
    <source>
        <strain evidence="17">DSM 17425</strain>
    </source>
</reference>
<dbReference type="GO" id="GO:0012505">
    <property type="term" value="C:endomembrane system"/>
    <property type="evidence" value="ECO:0007669"/>
    <property type="project" value="UniProtKB-SubCell"/>
</dbReference>